<dbReference type="Proteomes" id="UP001163603">
    <property type="component" value="Chromosome 1"/>
</dbReference>
<evidence type="ECO:0000313" key="2">
    <source>
        <dbReference type="Proteomes" id="UP001163603"/>
    </source>
</evidence>
<organism evidence="1 2">
    <name type="scientific">Pistacia integerrima</name>
    <dbReference type="NCBI Taxonomy" id="434235"/>
    <lineage>
        <taxon>Eukaryota</taxon>
        <taxon>Viridiplantae</taxon>
        <taxon>Streptophyta</taxon>
        <taxon>Embryophyta</taxon>
        <taxon>Tracheophyta</taxon>
        <taxon>Spermatophyta</taxon>
        <taxon>Magnoliopsida</taxon>
        <taxon>eudicotyledons</taxon>
        <taxon>Gunneridae</taxon>
        <taxon>Pentapetalae</taxon>
        <taxon>rosids</taxon>
        <taxon>malvids</taxon>
        <taxon>Sapindales</taxon>
        <taxon>Anacardiaceae</taxon>
        <taxon>Pistacia</taxon>
    </lineage>
</organism>
<evidence type="ECO:0000313" key="1">
    <source>
        <dbReference type="EMBL" id="KAJ0053566.1"/>
    </source>
</evidence>
<name>A0ACC0ZLA0_9ROSI</name>
<proteinExistence type="predicted"/>
<sequence>MVRLRVRRESRIVDVEPKGEVLRIKVVVTQEELKQILNYNKDFKYSSVEQLVTAMKLRRQSICEVGTNNDRMNNNWRPALESIPEDR</sequence>
<protein>
    <submittedName>
        <fullName evidence="1">Uncharacterized protein</fullName>
    </submittedName>
</protein>
<reference evidence="2" key="1">
    <citation type="journal article" date="2023" name="G3 (Bethesda)">
        <title>Genome assembly and association tests identify interacting loci associated with vigor, precocity, and sex in interspecific pistachio rootstocks.</title>
        <authorList>
            <person name="Palmer W."/>
            <person name="Jacygrad E."/>
            <person name="Sagayaradj S."/>
            <person name="Cavanaugh K."/>
            <person name="Han R."/>
            <person name="Bertier L."/>
            <person name="Beede B."/>
            <person name="Kafkas S."/>
            <person name="Golino D."/>
            <person name="Preece J."/>
            <person name="Michelmore R."/>
        </authorList>
    </citation>
    <scope>NUCLEOTIDE SEQUENCE [LARGE SCALE GENOMIC DNA]</scope>
</reference>
<comment type="caution">
    <text evidence="1">The sequence shown here is derived from an EMBL/GenBank/DDBJ whole genome shotgun (WGS) entry which is preliminary data.</text>
</comment>
<accession>A0ACC0ZLA0</accession>
<gene>
    <name evidence="1" type="ORF">Pint_02044</name>
</gene>
<keyword evidence="2" id="KW-1185">Reference proteome</keyword>
<dbReference type="EMBL" id="CM047736">
    <property type="protein sequence ID" value="KAJ0053566.1"/>
    <property type="molecule type" value="Genomic_DNA"/>
</dbReference>